<comment type="caution">
    <text evidence="1">The sequence shown here is derived from an EMBL/GenBank/DDBJ whole genome shotgun (WGS) entry which is preliminary data.</text>
</comment>
<dbReference type="Proteomes" id="UP000447873">
    <property type="component" value="Unassembled WGS sequence"/>
</dbReference>
<evidence type="ECO:0000313" key="2">
    <source>
        <dbReference type="Proteomes" id="UP000447873"/>
    </source>
</evidence>
<protein>
    <submittedName>
        <fullName evidence="1">Uncharacterized protein</fullName>
    </submittedName>
</protein>
<proteinExistence type="predicted"/>
<gene>
    <name evidence="1" type="ORF">EG328_004123</name>
</gene>
<name>A0A8H3VFV5_VENIN</name>
<accession>A0A8H3VFV5</accession>
<reference evidence="1 2" key="1">
    <citation type="submission" date="2018-12" db="EMBL/GenBank/DDBJ databases">
        <title>Venturia inaequalis Genome Resource.</title>
        <authorList>
            <person name="Lichtner F.J."/>
        </authorList>
    </citation>
    <scope>NUCLEOTIDE SEQUENCE [LARGE SCALE GENOMIC DNA]</scope>
    <source>
        <strain evidence="1 2">120213</strain>
    </source>
</reference>
<sequence length="152" mass="17447">MSIVSSVLSWFTNNDETQHANDVVVYDPLNKILFYEDLQKLESKTYYLPCYRTLTVFPFIEETFVKLDMPGNDLKVTVYMNLPQLKATETIPGTGRNSTSGNTAKVYIATVNLEKLGSWVRKKRRNNEIQHLYVLGQIPSGFWPVQDDSEAF</sequence>
<dbReference type="AlphaFoldDB" id="A0A8H3VFV5"/>
<evidence type="ECO:0000313" key="1">
    <source>
        <dbReference type="EMBL" id="KAE9986991.1"/>
    </source>
</evidence>
<organism evidence="1 2">
    <name type="scientific">Venturia inaequalis</name>
    <name type="common">Apple scab fungus</name>
    <dbReference type="NCBI Taxonomy" id="5025"/>
    <lineage>
        <taxon>Eukaryota</taxon>
        <taxon>Fungi</taxon>
        <taxon>Dikarya</taxon>
        <taxon>Ascomycota</taxon>
        <taxon>Pezizomycotina</taxon>
        <taxon>Dothideomycetes</taxon>
        <taxon>Pleosporomycetidae</taxon>
        <taxon>Venturiales</taxon>
        <taxon>Venturiaceae</taxon>
        <taxon>Venturia</taxon>
    </lineage>
</organism>
<dbReference type="EMBL" id="WNWS01000023">
    <property type="protein sequence ID" value="KAE9986991.1"/>
    <property type="molecule type" value="Genomic_DNA"/>
</dbReference>